<dbReference type="EMBL" id="JAINUG010000177">
    <property type="protein sequence ID" value="KAJ8389897.1"/>
    <property type="molecule type" value="Genomic_DNA"/>
</dbReference>
<gene>
    <name evidence="2" type="ORF">AAFF_G00113660</name>
</gene>
<protein>
    <submittedName>
        <fullName evidence="2">Uncharacterized protein</fullName>
    </submittedName>
</protein>
<accession>A0AAD7RT63</accession>
<dbReference type="AlphaFoldDB" id="A0AAD7RT63"/>
<keyword evidence="3" id="KW-1185">Reference proteome</keyword>
<comment type="caution">
    <text evidence="2">The sequence shown here is derived from an EMBL/GenBank/DDBJ whole genome shotgun (WGS) entry which is preliminary data.</text>
</comment>
<dbReference type="Proteomes" id="UP001221898">
    <property type="component" value="Unassembled WGS sequence"/>
</dbReference>
<feature type="region of interest" description="Disordered" evidence="1">
    <location>
        <begin position="10"/>
        <end position="39"/>
    </location>
</feature>
<name>A0AAD7RT63_9TELE</name>
<organism evidence="2 3">
    <name type="scientific">Aldrovandia affinis</name>
    <dbReference type="NCBI Taxonomy" id="143900"/>
    <lineage>
        <taxon>Eukaryota</taxon>
        <taxon>Metazoa</taxon>
        <taxon>Chordata</taxon>
        <taxon>Craniata</taxon>
        <taxon>Vertebrata</taxon>
        <taxon>Euteleostomi</taxon>
        <taxon>Actinopterygii</taxon>
        <taxon>Neopterygii</taxon>
        <taxon>Teleostei</taxon>
        <taxon>Notacanthiformes</taxon>
        <taxon>Halosauridae</taxon>
        <taxon>Aldrovandia</taxon>
    </lineage>
</organism>
<reference evidence="2" key="1">
    <citation type="journal article" date="2023" name="Science">
        <title>Genome structures resolve the early diversification of teleost fishes.</title>
        <authorList>
            <person name="Parey E."/>
            <person name="Louis A."/>
            <person name="Montfort J."/>
            <person name="Bouchez O."/>
            <person name="Roques C."/>
            <person name="Iampietro C."/>
            <person name="Lluch J."/>
            <person name="Castinel A."/>
            <person name="Donnadieu C."/>
            <person name="Desvignes T."/>
            <person name="Floi Bucao C."/>
            <person name="Jouanno E."/>
            <person name="Wen M."/>
            <person name="Mejri S."/>
            <person name="Dirks R."/>
            <person name="Jansen H."/>
            <person name="Henkel C."/>
            <person name="Chen W.J."/>
            <person name="Zahm M."/>
            <person name="Cabau C."/>
            <person name="Klopp C."/>
            <person name="Thompson A.W."/>
            <person name="Robinson-Rechavi M."/>
            <person name="Braasch I."/>
            <person name="Lecointre G."/>
            <person name="Bobe J."/>
            <person name="Postlethwait J.H."/>
            <person name="Berthelot C."/>
            <person name="Roest Crollius H."/>
            <person name="Guiguen Y."/>
        </authorList>
    </citation>
    <scope>NUCLEOTIDE SEQUENCE</scope>
    <source>
        <strain evidence="2">NC1722</strain>
    </source>
</reference>
<evidence type="ECO:0000313" key="3">
    <source>
        <dbReference type="Proteomes" id="UP001221898"/>
    </source>
</evidence>
<proteinExistence type="predicted"/>
<evidence type="ECO:0000313" key="2">
    <source>
        <dbReference type="EMBL" id="KAJ8389897.1"/>
    </source>
</evidence>
<evidence type="ECO:0000256" key="1">
    <source>
        <dbReference type="SAM" id="MobiDB-lite"/>
    </source>
</evidence>
<sequence length="101" mass="10934">MLCAHFPKRQWEPGSGRGDVREGGWGRGGSGELAEGPYPRVSCRKERGRLAGTVEDVCLRGSLSAREAGMLSVFTGNRDTGHGTLRFNKARYIAQGADPEQ</sequence>